<dbReference type="Gramene" id="OMO66929">
    <property type="protein sequence ID" value="OMO66929"/>
    <property type="gene ID" value="CCACVL1_20922"/>
</dbReference>
<proteinExistence type="predicted"/>
<protein>
    <submittedName>
        <fullName evidence="1">Uncharacterized protein</fullName>
    </submittedName>
</protein>
<name>A0A1R3H995_COCAP</name>
<evidence type="ECO:0000313" key="1">
    <source>
        <dbReference type="EMBL" id="OMO66929.1"/>
    </source>
</evidence>
<reference evidence="1 2" key="1">
    <citation type="submission" date="2013-09" db="EMBL/GenBank/DDBJ databases">
        <title>Corchorus capsularis genome sequencing.</title>
        <authorList>
            <person name="Alam M."/>
            <person name="Haque M.S."/>
            <person name="Islam M.S."/>
            <person name="Emdad E.M."/>
            <person name="Islam M.M."/>
            <person name="Ahmed B."/>
            <person name="Halim A."/>
            <person name="Hossen Q.M.M."/>
            <person name="Hossain M.Z."/>
            <person name="Ahmed R."/>
            <person name="Khan M.M."/>
            <person name="Islam R."/>
            <person name="Rashid M.M."/>
            <person name="Khan S.A."/>
            <person name="Rahman M.S."/>
            <person name="Alam M."/>
        </authorList>
    </citation>
    <scope>NUCLEOTIDE SEQUENCE [LARGE SCALE GENOMIC DNA]</scope>
    <source>
        <strain evidence="2">cv. CVL-1</strain>
        <tissue evidence="1">Whole seedling</tissue>
    </source>
</reference>
<dbReference type="AlphaFoldDB" id="A0A1R3H995"/>
<sequence length="27" mass="3155">MGPIKPIPIQRMQTLQSRFRFKLAIAL</sequence>
<dbReference type="EMBL" id="AWWV01012468">
    <property type="protein sequence ID" value="OMO66929.1"/>
    <property type="molecule type" value="Genomic_DNA"/>
</dbReference>
<keyword evidence="2" id="KW-1185">Reference proteome</keyword>
<gene>
    <name evidence="1" type="ORF">CCACVL1_20922</name>
</gene>
<dbReference type="Proteomes" id="UP000188268">
    <property type="component" value="Unassembled WGS sequence"/>
</dbReference>
<evidence type="ECO:0000313" key="2">
    <source>
        <dbReference type="Proteomes" id="UP000188268"/>
    </source>
</evidence>
<accession>A0A1R3H995</accession>
<organism evidence="1 2">
    <name type="scientific">Corchorus capsularis</name>
    <name type="common">Jute</name>
    <dbReference type="NCBI Taxonomy" id="210143"/>
    <lineage>
        <taxon>Eukaryota</taxon>
        <taxon>Viridiplantae</taxon>
        <taxon>Streptophyta</taxon>
        <taxon>Embryophyta</taxon>
        <taxon>Tracheophyta</taxon>
        <taxon>Spermatophyta</taxon>
        <taxon>Magnoliopsida</taxon>
        <taxon>eudicotyledons</taxon>
        <taxon>Gunneridae</taxon>
        <taxon>Pentapetalae</taxon>
        <taxon>rosids</taxon>
        <taxon>malvids</taxon>
        <taxon>Malvales</taxon>
        <taxon>Malvaceae</taxon>
        <taxon>Grewioideae</taxon>
        <taxon>Apeibeae</taxon>
        <taxon>Corchorus</taxon>
    </lineage>
</organism>
<comment type="caution">
    <text evidence="1">The sequence shown here is derived from an EMBL/GenBank/DDBJ whole genome shotgun (WGS) entry which is preliminary data.</text>
</comment>